<feature type="domain" description="RanBP2-type" evidence="12">
    <location>
        <begin position="560"/>
        <end position="583"/>
    </location>
</feature>
<feature type="compositionally biased region" description="Polar residues" evidence="9">
    <location>
        <begin position="182"/>
        <end position="192"/>
    </location>
</feature>
<dbReference type="SUPFAM" id="SSF57850">
    <property type="entry name" value="RING/U-box"/>
    <property type="match status" value="3"/>
</dbReference>
<feature type="compositionally biased region" description="Basic residues" evidence="9">
    <location>
        <begin position="433"/>
        <end position="448"/>
    </location>
</feature>
<dbReference type="InterPro" id="IPR002867">
    <property type="entry name" value="IBR_dom"/>
</dbReference>
<dbReference type="InterPro" id="IPR001841">
    <property type="entry name" value="Znf_RING"/>
</dbReference>
<evidence type="ECO:0000313" key="15">
    <source>
        <dbReference type="RefSeq" id="XP_025833915.1"/>
    </source>
</evidence>
<dbReference type="Gene3D" id="6.10.140.1100">
    <property type="match status" value="1"/>
</dbReference>
<dbReference type="InterPro" id="IPR000315">
    <property type="entry name" value="Znf_B-box"/>
</dbReference>
<feature type="compositionally biased region" description="Low complexity" evidence="9">
    <location>
        <begin position="1173"/>
        <end position="1185"/>
    </location>
</feature>
<feature type="domain" description="B box-type" evidence="11">
    <location>
        <begin position="91"/>
        <end position="137"/>
    </location>
</feature>
<dbReference type="Pfam" id="PF16678">
    <property type="entry name" value="UBA_HOIP"/>
    <property type="match status" value="1"/>
</dbReference>
<feature type="compositionally biased region" description="Basic and acidic residues" evidence="9">
    <location>
        <begin position="1666"/>
        <end position="1676"/>
    </location>
</feature>
<dbReference type="CDD" id="cd16631">
    <property type="entry name" value="mRING-HC-C4C4_RBR_HOIP"/>
    <property type="match status" value="1"/>
</dbReference>
<keyword evidence="6" id="KW-0833">Ubl conjugation pathway</keyword>
<reference evidence="15 16" key="1">
    <citation type="submission" date="2025-04" db="UniProtKB">
        <authorList>
            <consortium name="RefSeq"/>
        </authorList>
    </citation>
    <scope>IDENTIFICATION</scope>
    <source>
        <tissue evidence="15 16">Entire body</tissue>
    </source>
</reference>
<dbReference type="CDD" id="cd19815">
    <property type="entry name" value="Bbox1_HOIP"/>
    <property type="match status" value="1"/>
</dbReference>
<feature type="compositionally biased region" description="Polar residues" evidence="9">
    <location>
        <begin position="1400"/>
        <end position="1422"/>
    </location>
</feature>
<dbReference type="GO" id="GO:0061630">
    <property type="term" value="F:ubiquitin protein ligase activity"/>
    <property type="evidence" value="ECO:0007669"/>
    <property type="project" value="TreeGrafter"/>
</dbReference>
<dbReference type="InterPro" id="IPR047541">
    <property type="entry name" value="RNF31_RBR_mRING-HC-like"/>
</dbReference>
<dbReference type="PANTHER" id="PTHR16004">
    <property type="entry name" value="RING FINGER PROTEIN 31-RELATED"/>
    <property type="match status" value="1"/>
</dbReference>
<dbReference type="GeneID" id="108736579"/>
<evidence type="ECO:0000259" key="12">
    <source>
        <dbReference type="PROSITE" id="PS50199"/>
    </source>
</evidence>
<evidence type="ECO:0000256" key="9">
    <source>
        <dbReference type="SAM" id="MobiDB-lite"/>
    </source>
</evidence>
<proteinExistence type="inferred from homology"/>
<evidence type="ECO:0000256" key="6">
    <source>
        <dbReference type="ARBA" id="ARBA00022786"/>
    </source>
</evidence>
<feature type="compositionally biased region" description="Polar residues" evidence="9">
    <location>
        <begin position="657"/>
        <end position="670"/>
    </location>
</feature>
<feature type="region of interest" description="Disordered" evidence="9">
    <location>
        <begin position="1396"/>
        <end position="1435"/>
    </location>
</feature>
<dbReference type="Gene3D" id="3.30.40.10">
    <property type="entry name" value="Zinc/RING finger domain, C3HC4 (zinc finger)"/>
    <property type="match status" value="1"/>
</dbReference>
<evidence type="ECO:0000256" key="8">
    <source>
        <dbReference type="PROSITE-ProRule" id="PRU00322"/>
    </source>
</evidence>
<keyword evidence="3" id="KW-0479">Metal-binding</keyword>
<dbReference type="Gene3D" id="1.10.8.10">
    <property type="entry name" value="DNA helicase RuvA subunit, C-terminal domain"/>
    <property type="match status" value="1"/>
</dbReference>
<feature type="compositionally biased region" description="Polar residues" evidence="9">
    <location>
        <begin position="1573"/>
        <end position="1583"/>
    </location>
</feature>
<feature type="compositionally biased region" description="Polar residues" evidence="9">
    <location>
        <begin position="1681"/>
        <end position="1690"/>
    </location>
</feature>
<gene>
    <name evidence="15 16" type="primary">LOC108736579</name>
</gene>
<dbReference type="GO" id="GO:1990450">
    <property type="term" value="F:linear polyubiquitin binding"/>
    <property type="evidence" value="ECO:0007669"/>
    <property type="project" value="TreeGrafter"/>
</dbReference>
<feature type="compositionally biased region" description="Basic and acidic residues" evidence="9">
    <location>
        <begin position="1541"/>
        <end position="1570"/>
    </location>
</feature>
<feature type="compositionally biased region" description="Polar residues" evidence="9">
    <location>
        <begin position="1476"/>
        <end position="1488"/>
    </location>
</feature>
<dbReference type="GO" id="GO:0036435">
    <property type="term" value="F:K48-linked polyubiquitin modification-dependent protein binding"/>
    <property type="evidence" value="ECO:0007669"/>
    <property type="project" value="TreeGrafter"/>
</dbReference>
<dbReference type="InterPro" id="IPR026254">
    <property type="entry name" value="RNF31-like"/>
</dbReference>
<feature type="region of interest" description="Disordered" evidence="9">
    <location>
        <begin position="417"/>
        <end position="553"/>
    </location>
</feature>
<evidence type="ECO:0000256" key="2">
    <source>
        <dbReference type="ARBA" id="ARBA00022679"/>
    </source>
</evidence>
<feature type="region of interest" description="Disordered" evidence="9">
    <location>
        <begin position="1456"/>
        <end position="1585"/>
    </location>
</feature>
<feature type="compositionally biased region" description="Polar residues" evidence="9">
    <location>
        <begin position="1248"/>
        <end position="1259"/>
    </location>
</feature>
<keyword evidence="2" id="KW-0808">Transferase</keyword>
<dbReference type="InterPro" id="IPR032065">
    <property type="entry name" value="RNF31-UBA"/>
</dbReference>
<feature type="compositionally biased region" description="Basic and acidic residues" evidence="9">
    <location>
        <begin position="195"/>
        <end position="208"/>
    </location>
</feature>
<feature type="region of interest" description="Disordered" evidence="9">
    <location>
        <begin position="657"/>
        <end position="677"/>
    </location>
</feature>
<dbReference type="Pfam" id="PF18091">
    <property type="entry name" value="E3_UbLigase_RBR"/>
    <property type="match status" value="1"/>
</dbReference>
<evidence type="ECO:0000256" key="4">
    <source>
        <dbReference type="ARBA" id="ARBA00022737"/>
    </source>
</evidence>
<evidence type="ECO:0000256" key="5">
    <source>
        <dbReference type="ARBA" id="ARBA00022771"/>
    </source>
</evidence>
<dbReference type="InterPro" id="IPR044066">
    <property type="entry name" value="TRIAD_supradom"/>
</dbReference>
<keyword evidence="4" id="KW-0677">Repeat</keyword>
<dbReference type="Pfam" id="PF01485">
    <property type="entry name" value="IBR"/>
    <property type="match status" value="1"/>
</dbReference>
<feature type="region of interest" description="Disordered" evidence="9">
    <location>
        <begin position="1245"/>
        <end position="1287"/>
    </location>
</feature>
<protein>
    <submittedName>
        <fullName evidence="15 16">Uncharacterized protein LOC108736579 isoform X1</fullName>
    </submittedName>
</protein>
<feature type="compositionally biased region" description="Polar residues" evidence="9">
    <location>
        <begin position="421"/>
        <end position="432"/>
    </location>
</feature>
<evidence type="ECO:0000313" key="16">
    <source>
        <dbReference type="RefSeq" id="XP_025833916.1"/>
    </source>
</evidence>
<feature type="compositionally biased region" description="Polar residues" evidence="9">
    <location>
        <begin position="227"/>
        <end position="238"/>
    </location>
</feature>
<feature type="compositionally biased region" description="Basic residues" evidence="9">
    <location>
        <begin position="1514"/>
        <end position="1525"/>
    </location>
</feature>
<feature type="region of interest" description="Disordered" evidence="9">
    <location>
        <begin position="714"/>
        <end position="809"/>
    </location>
</feature>
<dbReference type="Gene3D" id="1.20.120.1750">
    <property type="match status" value="1"/>
</dbReference>
<feature type="domain" description="RING-type" evidence="10">
    <location>
        <begin position="1993"/>
        <end position="2042"/>
    </location>
</feature>
<dbReference type="PROSITE" id="PS51873">
    <property type="entry name" value="TRIAD"/>
    <property type="match status" value="1"/>
</dbReference>
<feature type="region of interest" description="Disordered" evidence="9">
    <location>
        <begin position="1"/>
        <end position="61"/>
    </location>
</feature>
<feature type="region of interest" description="Disordered" evidence="9">
    <location>
        <begin position="1897"/>
        <end position="1916"/>
    </location>
</feature>
<dbReference type="PANTHER" id="PTHR16004:SF2">
    <property type="entry name" value="E3 UBIQUITIN-PROTEIN LIGASE LUBEL"/>
    <property type="match status" value="1"/>
</dbReference>
<evidence type="ECO:0000259" key="11">
    <source>
        <dbReference type="PROSITE" id="PS50119"/>
    </source>
</evidence>
<dbReference type="InterPro" id="IPR047542">
    <property type="entry name" value="Rcat_RBR_RNF31-like"/>
</dbReference>
<dbReference type="PROSITE" id="PS01358">
    <property type="entry name" value="ZF_RANBP2_1"/>
    <property type="match status" value="1"/>
</dbReference>
<dbReference type="InterPro" id="IPR001876">
    <property type="entry name" value="Znf_RanBP2"/>
</dbReference>
<dbReference type="PROSITE" id="PS50119">
    <property type="entry name" value="ZF_BBOX"/>
    <property type="match status" value="1"/>
</dbReference>
<feature type="domain" description="RING-type" evidence="13">
    <location>
        <begin position="1989"/>
        <end position="2227"/>
    </location>
</feature>
<dbReference type="InterPro" id="IPR047540">
    <property type="entry name" value="BRcat_RBR_RNF31-like"/>
</dbReference>
<keyword evidence="14" id="KW-1185">Reference proteome</keyword>
<feature type="compositionally biased region" description="Low complexity" evidence="9">
    <location>
        <begin position="1278"/>
        <end position="1287"/>
    </location>
</feature>
<dbReference type="SMART" id="SM00547">
    <property type="entry name" value="ZnF_RBZ"/>
    <property type="match status" value="1"/>
</dbReference>
<dbReference type="SMART" id="SM00184">
    <property type="entry name" value="RING"/>
    <property type="match status" value="2"/>
</dbReference>
<feature type="compositionally biased region" description="Basic and acidic residues" evidence="9">
    <location>
        <begin position="736"/>
        <end position="756"/>
    </location>
</feature>
<dbReference type="InterPro" id="IPR013083">
    <property type="entry name" value="Znf_RING/FYVE/PHD"/>
</dbReference>
<evidence type="ECO:0000259" key="13">
    <source>
        <dbReference type="PROSITE" id="PS51873"/>
    </source>
</evidence>
<dbReference type="CDD" id="cd20337">
    <property type="entry name" value="BRcat_RBR_HOIP"/>
    <property type="match status" value="1"/>
</dbReference>
<evidence type="ECO:0000259" key="10">
    <source>
        <dbReference type="PROSITE" id="PS50089"/>
    </source>
</evidence>
<sequence>MTISNPSTKLRLARNMPQWVNQTGGGPPPPPVPPEDSSSVNFKSSKSNNKKNNSRNYEEPDYEVIDLSNQAQYLNTPPLPQKSENQLANVKDGKHCELCGASAPGIHCEQCGQIFCYSCDDMYHRHPKRQTHVRRSLEMPRPQNYRPPLPPKADTTIPSPPVPPPRRHRRAESVGPSPCPSPTFSRQSQGPPTTARKDSIFSFKDKMGSLKRFMGGRPLPPAPTVSKYPSSPNSDQFRTARNPLLQERYRQHQNFMRGTTPNLPSTVSMSEHFDQPPSRDSGYPDWERDLRSGSISGSEMGRPTLQRRFSNMSSPTPLPHSTSVFDLNSCPPHGMFTPMQQAQSIAQLGCPTCHQGMCMDKWNHPCEFQQNGSNLSLNMIPGGYPMNPMWMGTWHGPPPSAMNIWPYRMNMPPCHMHHESCNQSRPASPTHSVKSRKSYLSRASRRKHISPDESDIENSDDRKSIRSERKSLSGRHFERSRPLRDHASVPRDIRRKSTVDRSDRASVARSHRSIRASSSESDEYPSESQKESEELLEEDEEEMANAMDDSEKTKISCKVPDDKWECEHCTFVNEAGTRVCLICCKTPTANAKLIENAKKKTGRVIEKIPLQKSPSAQIKIKESKILQRSRSSDDYSKYCSETESVLNKFGKDLNLSNSEGNNKLTTNTNSQKKDVSTSAEKIEDLNIESDSVVLSIGTTSSITDLNTSEEYFLNDDGSKQKRKTSKDATTKNSKRLFKEKQAKKSKVSSDKQKESRGTSPPPQSISTQTYDVIEPLEQRSVSRSSRGRLRTSSRNSRRPDLLRSQSLHESVATDADYESTMSFSRLSFSTGSQSLPGSPVRDQSPFGYDTPVQQKFPLPRSSRTNSVDLDKAVYSKRRASQPDFRYKDFRSEYPGQRLMRYDNPHGLVENAEHFNRLIDIPYQKHDTLKNQGLELVKLLREAEHFKYTADEVQAALIHCGNQNPIDWLRQHWTATVASVQTMSTQVGREGPINIIGTVSEKEARDALCRHKGNVWAAVTECVEQRQRKYAELASRGDFSREDIITVLTAHHGDVEMAFSELNKTQIKPFLMRIWGPPVGTDNEAGNEEVTFKHISGEGNIKTANSFERDNSDSVKAVSDSNNNLNLQDNSKQEEDKISFFKLEIKKMDGVKPQKLIINNIQSNKLQAEVCSTNNNKETNSSNYQNIPDQENRPKQSSVQINLKTESNAEIDSLEHKDDEIKHVSNLIIYPEPNKAEKDFQLVKKSENSAENTEQRNVSVLSNKNDNKDSKLKQSVTIRSTSRESASSETDVIDNKIIVEKSNTVIHIINNSNQQTPGEATKIITKTIDTNESESVTTTSESDLEFLDASKDFEDDFDPQRKEIIITNPNESPKLSTENIENISTENISELNVTLKKDSKNVPSHSSDNKSDNFLNQDLNKSSKLPLKVQATDDSSKNKLIRNSSLKSSFKNTVNINLNSGDIEPENESKKDCVKESSANSENRSNFFLPTTPKIAPPIDDESTNSEANFPPVIPRRKTRKKKKKNAQSLFNSVPTPAQQKDNQKNFSKDDSKEIAINNEKNKNTKSEKMPSKIITQTKNTQNHTSEELIKELKVSTTVQLAQGEQTSITLPQIRPSKIPISRQRSILRNERKSLEMSHTGSRIPIKSRTFTNVTKNAESTSFRTADNSKRKNKEVEPEVTQCISPDNDMSPQKHAFDVSAYEHSTSTDEEIISDASITSEDDLAKHQTKDSENIAITMKNTVNTVKEINRQLNLTNASKKISLSSTKTSSIDSIGSCTQVSYTKSLDNDSDSSVSDSNVEELLSDSSDGYNEFDAFDEEIDEIGNNFDSNGKKESLSRLNVDAANEGRNIFDKKKNLSPLIENENEVKQKKKHYFIEETCETDEYEEIEEVEEIEVDNENTGSNSESIEFEEQSNNKSSSINNTIFFVREPSELEILERQARGLLAEGQVENYDQAELAVSLMRLNFSSEAALEAVKECNTLDAAVAYLQQDCELCTEKYPMSQMVSMLKCTHRCCGDCAKNYFTIQVTDKNVMDLSCPFCKLPNLGSSETTEDDISDYFSNLDILLKGILDCEIHELFQRKLRDRTLMLDPNFRWCVQCSSGFIANPKQKRLICPDCKSVTCTNCRRPWEKQHEGISCEKFAEWKDANDPDNQATAVAKHLQENGIDCPKCKFRYSLARGGCMHFTCTQCKHEFCYGCGKTFMMGAKCGVSTYCGKLGLHAHHPRNCLFYLRDKEPQELQHLLKEHRISFDTEVPGDKEENATAVLKCSVSLQKETPAGLIDSVCNNEVSPGQAGLCRAHYLEYLCSLIKKNSLDPISILSADDLETVVRRAAKKLPPNAFGTPREVYRKRLAQAALHRVFSWAHWQT</sequence>
<keyword evidence="5 8" id="KW-0863">Zinc-finger</keyword>
<dbReference type="Proteomes" id="UP000192223">
    <property type="component" value="Unplaced"/>
</dbReference>
<dbReference type="RefSeq" id="XP_025833915.1">
    <property type="nucleotide sequence ID" value="XM_025978130.1"/>
</dbReference>
<dbReference type="OrthoDB" id="9978677at2759"/>
<feature type="compositionally biased region" description="Basic and acidic residues" evidence="9">
    <location>
        <begin position="459"/>
        <end position="506"/>
    </location>
</feature>
<feature type="region of interest" description="Disordered" evidence="9">
    <location>
        <begin position="828"/>
        <end position="863"/>
    </location>
</feature>
<accession>A0A7F5RDA2</accession>
<evidence type="ECO:0000256" key="3">
    <source>
        <dbReference type="ARBA" id="ARBA00022723"/>
    </source>
</evidence>
<dbReference type="InterPro" id="IPR041031">
    <property type="entry name" value="RNF31_C"/>
</dbReference>
<feature type="compositionally biased region" description="Low complexity" evidence="9">
    <location>
        <begin position="37"/>
        <end position="47"/>
    </location>
</feature>
<dbReference type="KEGG" id="apln:108736579"/>
<feature type="region of interest" description="Disordered" evidence="9">
    <location>
        <begin position="260"/>
        <end position="286"/>
    </location>
</feature>
<evidence type="ECO:0000256" key="7">
    <source>
        <dbReference type="ARBA" id="ARBA00022833"/>
    </source>
</evidence>
<dbReference type="PROSITE" id="PS50089">
    <property type="entry name" value="ZF_RING_2"/>
    <property type="match status" value="1"/>
</dbReference>
<dbReference type="GO" id="GO:0008270">
    <property type="term" value="F:zinc ion binding"/>
    <property type="evidence" value="ECO:0007669"/>
    <property type="project" value="UniProtKB-KW"/>
</dbReference>
<comment type="similarity">
    <text evidence="1">Belongs to the RBR family.</text>
</comment>
<dbReference type="InterPro" id="IPR047543">
    <property type="entry name" value="Bbox1_RNF31-like"/>
</dbReference>
<feature type="region of interest" description="Disordered" evidence="9">
    <location>
        <begin position="130"/>
        <end position="238"/>
    </location>
</feature>
<feature type="region of interest" description="Disordered" evidence="9">
    <location>
        <begin position="1658"/>
        <end position="1691"/>
    </location>
</feature>
<dbReference type="RefSeq" id="XP_025833916.1">
    <property type="nucleotide sequence ID" value="XM_025978131.1"/>
</dbReference>
<keyword evidence="7" id="KW-0862">Zinc</keyword>
<feature type="compositionally biased region" description="Acidic residues" evidence="9">
    <location>
        <begin position="534"/>
        <end position="543"/>
    </location>
</feature>
<evidence type="ECO:0000313" key="14">
    <source>
        <dbReference type="Proteomes" id="UP000192223"/>
    </source>
</evidence>
<dbReference type="GO" id="GO:0097039">
    <property type="term" value="P:protein linear polyubiquitination"/>
    <property type="evidence" value="ECO:0007669"/>
    <property type="project" value="TreeGrafter"/>
</dbReference>
<dbReference type="GO" id="GO:0070530">
    <property type="term" value="F:K63-linked polyubiquitin modification-dependent protein binding"/>
    <property type="evidence" value="ECO:0007669"/>
    <property type="project" value="TreeGrafter"/>
</dbReference>
<feature type="compositionally biased region" description="Polar residues" evidence="9">
    <location>
        <begin position="1526"/>
        <end position="1540"/>
    </location>
</feature>
<dbReference type="GO" id="GO:0071797">
    <property type="term" value="C:LUBAC complex"/>
    <property type="evidence" value="ECO:0007669"/>
    <property type="project" value="InterPro"/>
</dbReference>
<name>A0A7F5RDA2_AGRPL</name>
<dbReference type="Pfam" id="PF22191">
    <property type="entry name" value="IBR_1"/>
    <property type="match status" value="1"/>
</dbReference>
<dbReference type="CTD" id="33950"/>
<feature type="compositionally biased region" description="Polar residues" evidence="9">
    <location>
        <begin position="260"/>
        <end position="269"/>
    </location>
</feature>
<dbReference type="SMART" id="SM00647">
    <property type="entry name" value="IBR"/>
    <property type="match status" value="2"/>
</dbReference>
<evidence type="ECO:0000256" key="1">
    <source>
        <dbReference type="ARBA" id="ARBA00008278"/>
    </source>
</evidence>
<dbReference type="CDD" id="cd20351">
    <property type="entry name" value="Rcat_RBR_HOIP"/>
    <property type="match status" value="1"/>
</dbReference>
<dbReference type="PROSITE" id="PS50199">
    <property type="entry name" value="ZF_RANBP2_2"/>
    <property type="match status" value="1"/>
</dbReference>
<organism evidence="14 15">
    <name type="scientific">Agrilus planipennis</name>
    <name type="common">Emerald ash borer</name>
    <name type="synonym">Agrilus marcopoli</name>
    <dbReference type="NCBI Taxonomy" id="224129"/>
    <lineage>
        <taxon>Eukaryota</taxon>
        <taxon>Metazoa</taxon>
        <taxon>Ecdysozoa</taxon>
        <taxon>Arthropoda</taxon>
        <taxon>Hexapoda</taxon>
        <taxon>Insecta</taxon>
        <taxon>Pterygota</taxon>
        <taxon>Neoptera</taxon>
        <taxon>Endopterygota</taxon>
        <taxon>Coleoptera</taxon>
        <taxon>Polyphaga</taxon>
        <taxon>Elateriformia</taxon>
        <taxon>Buprestoidea</taxon>
        <taxon>Buprestidae</taxon>
        <taxon>Agrilinae</taxon>
        <taxon>Agrilus</taxon>
    </lineage>
</organism>
<feature type="region of interest" description="Disordered" evidence="9">
    <location>
        <begin position="1173"/>
        <end position="1197"/>
    </location>
</feature>